<dbReference type="EMBL" id="BMAY01000003">
    <property type="protein sequence ID" value="GFZ26608.1"/>
    <property type="molecule type" value="Genomic_DNA"/>
</dbReference>
<evidence type="ECO:0000256" key="7">
    <source>
        <dbReference type="ARBA" id="ARBA00023136"/>
    </source>
</evidence>
<keyword evidence="3 9" id="KW-0812">Transmembrane</keyword>
<gene>
    <name evidence="10" type="primary">secY_1</name>
    <name evidence="10" type="ORF">LCB40_04880</name>
</gene>
<reference evidence="10" key="1">
    <citation type="submission" date="2020-08" db="EMBL/GenBank/DDBJ databases">
        <title>Taxonomic study for Lactobacillus species isolated from hardwood bark.</title>
        <authorList>
            <person name="Tohno M."/>
            <person name="Tanizawa Y."/>
        </authorList>
    </citation>
    <scope>NUCLEOTIDE SEQUENCE</scope>
    <source>
        <strain evidence="10">B40</strain>
    </source>
</reference>
<accession>A0A916VHS0</accession>
<evidence type="ECO:0000313" key="11">
    <source>
        <dbReference type="Proteomes" id="UP000677218"/>
    </source>
</evidence>
<dbReference type="PANTHER" id="PTHR10906">
    <property type="entry name" value="SECY/SEC61-ALPHA FAMILY MEMBER"/>
    <property type="match status" value="1"/>
</dbReference>
<feature type="transmembrane region" description="Helical" evidence="9">
    <location>
        <begin position="14"/>
        <end position="36"/>
    </location>
</feature>
<evidence type="ECO:0000256" key="8">
    <source>
        <dbReference type="NCBIfam" id="TIGR02920"/>
    </source>
</evidence>
<feature type="transmembrane region" description="Helical" evidence="9">
    <location>
        <begin position="242"/>
        <end position="265"/>
    </location>
</feature>
<comment type="caution">
    <text evidence="10">The sequence shown here is derived from an EMBL/GenBank/DDBJ whole genome shotgun (WGS) entry which is preliminary data.</text>
</comment>
<evidence type="ECO:0000256" key="2">
    <source>
        <dbReference type="ARBA" id="ARBA00022475"/>
    </source>
</evidence>
<feature type="transmembrane region" description="Helical" evidence="9">
    <location>
        <begin position="369"/>
        <end position="387"/>
    </location>
</feature>
<name>A0A916VHS0_9LACO</name>
<feature type="transmembrane region" description="Helical" evidence="9">
    <location>
        <begin position="157"/>
        <end position="178"/>
    </location>
</feature>
<evidence type="ECO:0000256" key="3">
    <source>
        <dbReference type="ARBA" id="ARBA00022692"/>
    </source>
</evidence>
<dbReference type="PRINTS" id="PR00303">
    <property type="entry name" value="SECYTRNLCASE"/>
</dbReference>
<feature type="transmembrane region" description="Helical" evidence="9">
    <location>
        <begin position="129"/>
        <end position="145"/>
    </location>
</feature>
<feature type="transmembrane region" description="Helical" evidence="9">
    <location>
        <begin position="190"/>
        <end position="208"/>
    </location>
</feature>
<dbReference type="InterPro" id="IPR014269">
    <property type="entry name" value="SecY2"/>
</dbReference>
<dbReference type="AlphaFoldDB" id="A0A916VHS0"/>
<dbReference type="InterPro" id="IPR002208">
    <property type="entry name" value="SecY/SEC61-alpha"/>
</dbReference>
<dbReference type="Gene3D" id="1.10.3370.10">
    <property type="entry name" value="SecY subunit domain"/>
    <property type="match status" value="1"/>
</dbReference>
<evidence type="ECO:0000256" key="6">
    <source>
        <dbReference type="ARBA" id="ARBA00023010"/>
    </source>
</evidence>
<proteinExistence type="predicted"/>
<evidence type="ECO:0000313" key="10">
    <source>
        <dbReference type="EMBL" id="GFZ26608.1"/>
    </source>
</evidence>
<dbReference type="SUPFAM" id="SSF103491">
    <property type="entry name" value="Preprotein translocase SecY subunit"/>
    <property type="match status" value="1"/>
</dbReference>
<feature type="transmembrane region" description="Helical" evidence="9">
    <location>
        <begin position="286"/>
        <end position="305"/>
    </location>
</feature>
<keyword evidence="4" id="KW-0653">Protein transport</keyword>
<keyword evidence="7 9" id="KW-0472">Membrane</keyword>
<keyword evidence="5 9" id="KW-1133">Transmembrane helix</keyword>
<dbReference type="GO" id="GO:0016020">
    <property type="term" value="C:membrane"/>
    <property type="evidence" value="ECO:0007669"/>
    <property type="project" value="InterPro"/>
</dbReference>
<dbReference type="InterPro" id="IPR023201">
    <property type="entry name" value="SecY_dom_sf"/>
</dbReference>
<keyword evidence="2" id="KW-1003">Cell membrane</keyword>
<keyword evidence="1" id="KW-0813">Transport</keyword>
<keyword evidence="11" id="KW-1185">Reference proteome</keyword>
<feature type="transmembrane region" description="Helical" evidence="9">
    <location>
        <begin position="100"/>
        <end position="117"/>
    </location>
</feature>
<protein>
    <recommendedName>
        <fullName evidence="8">Accessory Sec system protein translocase subunit SecY2</fullName>
    </recommendedName>
</protein>
<evidence type="ECO:0000256" key="1">
    <source>
        <dbReference type="ARBA" id="ARBA00022448"/>
    </source>
</evidence>
<feature type="transmembrane region" description="Helical" evidence="9">
    <location>
        <begin position="57"/>
        <end position="80"/>
    </location>
</feature>
<sequence length="406" mass="46487">MRTWLAKHILIRRMAWSMLIIFIFMLGKAIPLPYLLQNSWHRTRVYTEFSIITGGDLGRLSIFSLGIGPWMAALIIFSFLGQTHKFEKVPQRTLNLYQRFTTLLIAVIQGFVTVMDLPLERQHLLRARLLNMCILVAGAFLIMWLCNMNAKLGLGDFYLLVMVNIVSATMRTILGPLMGTSRTNLNKLGLFLLILFFYLLFIVLNLLLDRGEVRLPIKRINMTEEYLGKSYLPIKLAPAGGLPVMFAMAVMNLPIYLFRFFAYFWSQSRVLQWLIANFSLKAGLGVSFYCLTLFALSFLFAYLNVDPTKQAEILQKSGDYIPGYEPGGATEELLRQKVFYFALLGGIYLTIVAGFPLFWGIGNPERLKLLLLPGYFLLISSFLLILVDQINTLLIGNYYQELFKRE</sequence>
<dbReference type="RefSeq" id="WP_212780311.1">
    <property type="nucleotide sequence ID" value="NZ_BMAY01000003.1"/>
</dbReference>
<dbReference type="PIRSF" id="PIRSF004557">
    <property type="entry name" value="SecY"/>
    <property type="match status" value="1"/>
</dbReference>
<evidence type="ECO:0000256" key="5">
    <source>
        <dbReference type="ARBA" id="ARBA00022989"/>
    </source>
</evidence>
<keyword evidence="6" id="KW-0811">Translocation</keyword>
<organism evidence="10 11">
    <name type="scientific">Lactobacillus corticis</name>
    <dbReference type="NCBI Taxonomy" id="2201249"/>
    <lineage>
        <taxon>Bacteria</taxon>
        <taxon>Bacillati</taxon>
        <taxon>Bacillota</taxon>
        <taxon>Bacilli</taxon>
        <taxon>Lactobacillales</taxon>
        <taxon>Lactobacillaceae</taxon>
        <taxon>Lactobacillus</taxon>
    </lineage>
</organism>
<dbReference type="GO" id="GO:0006886">
    <property type="term" value="P:intracellular protein transport"/>
    <property type="evidence" value="ECO:0007669"/>
    <property type="project" value="UniProtKB-UniRule"/>
</dbReference>
<dbReference type="NCBIfam" id="TIGR02920">
    <property type="entry name" value="acc_sec_Y2"/>
    <property type="match status" value="1"/>
</dbReference>
<evidence type="ECO:0000256" key="4">
    <source>
        <dbReference type="ARBA" id="ARBA00022927"/>
    </source>
</evidence>
<feature type="transmembrane region" description="Helical" evidence="9">
    <location>
        <begin position="338"/>
        <end position="362"/>
    </location>
</feature>
<dbReference type="Pfam" id="PF00344">
    <property type="entry name" value="SecY"/>
    <property type="match status" value="1"/>
</dbReference>
<dbReference type="Proteomes" id="UP000677218">
    <property type="component" value="Unassembled WGS sequence"/>
</dbReference>
<evidence type="ECO:0000256" key="9">
    <source>
        <dbReference type="SAM" id="Phobius"/>
    </source>
</evidence>